<comment type="caution">
    <text evidence="1">The sequence shown here is derived from an EMBL/GenBank/DDBJ whole genome shotgun (WGS) entry which is preliminary data.</text>
</comment>
<sequence length="180" mass="20185">MIKKIIIALLLLYKVANVYAVENIAGHSAYISDVRNLSQHDFSLKRNAILKVLNKYESPLSSNVDAFVETCLNYEINCYLLPSISGLESTFGRYVYPGSYNPFGWGGGLINFENWNQAIDKVGYGLKNNYIEKGAVSVDQIGRIYAASITWASRIDNFMAEFEQAEESGKLEYSGLEIKL</sequence>
<dbReference type="AlphaFoldDB" id="A0A1F7HK96"/>
<organism evidence="1 2">
    <name type="scientific">Candidatus Roizmanbacteria bacterium RIFCSPHIGHO2_12_FULL_33_9</name>
    <dbReference type="NCBI Taxonomy" id="1802045"/>
    <lineage>
        <taxon>Bacteria</taxon>
        <taxon>Candidatus Roizmaniibacteriota</taxon>
    </lineage>
</organism>
<proteinExistence type="predicted"/>
<protein>
    <recommendedName>
        <fullName evidence="3">Mannosyl-glycoprotein endo-beta-N-acetylglucosamidase-like domain-containing protein</fullName>
    </recommendedName>
</protein>
<evidence type="ECO:0000313" key="1">
    <source>
        <dbReference type="EMBL" id="OGK31474.1"/>
    </source>
</evidence>
<name>A0A1F7HK96_9BACT</name>
<accession>A0A1F7HK96</accession>
<gene>
    <name evidence="1" type="ORF">A3F29_02670</name>
</gene>
<dbReference type="Proteomes" id="UP000177199">
    <property type="component" value="Unassembled WGS sequence"/>
</dbReference>
<evidence type="ECO:0008006" key="3">
    <source>
        <dbReference type="Google" id="ProtNLM"/>
    </source>
</evidence>
<reference evidence="1 2" key="1">
    <citation type="journal article" date="2016" name="Nat. Commun.">
        <title>Thousands of microbial genomes shed light on interconnected biogeochemical processes in an aquifer system.</title>
        <authorList>
            <person name="Anantharaman K."/>
            <person name="Brown C.T."/>
            <person name="Hug L.A."/>
            <person name="Sharon I."/>
            <person name="Castelle C.J."/>
            <person name="Probst A.J."/>
            <person name="Thomas B.C."/>
            <person name="Singh A."/>
            <person name="Wilkins M.J."/>
            <person name="Karaoz U."/>
            <person name="Brodie E.L."/>
            <person name="Williams K.H."/>
            <person name="Hubbard S.S."/>
            <person name="Banfield J.F."/>
        </authorList>
    </citation>
    <scope>NUCLEOTIDE SEQUENCE [LARGE SCALE GENOMIC DNA]</scope>
</reference>
<evidence type="ECO:0000313" key="2">
    <source>
        <dbReference type="Proteomes" id="UP000177199"/>
    </source>
</evidence>
<dbReference type="EMBL" id="MFZV01000005">
    <property type="protein sequence ID" value="OGK31474.1"/>
    <property type="molecule type" value="Genomic_DNA"/>
</dbReference>